<comment type="caution">
    <text evidence="2">The sequence shown here is derived from an EMBL/GenBank/DDBJ whole genome shotgun (WGS) entry which is preliminary data.</text>
</comment>
<dbReference type="AlphaFoldDB" id="A0A8J3JTU6"/>
<dbReference type="Gene3D" id="3.40.50.10140">
    <property type="entry name" value="Toll/interleukin-1 receptor homology (TIR) domain"/>
    <property type="match status" value="1"/>
</dbReference>
<sequence length="386" mass="41924">MTNSAAETNVVRCFLSYSRDDNTAMRGIADQLKASLTGLYRAKTGRELEIFVDRDNIGWGEDWRNKIASSIRQATVFIPLVTMNYFNRPACRDELIAFYESARIVGVTDLVLPIVLAGSRTLADQNARDEVKIVESLNYKNFERIWIRGYDSPEWLTAVDDLVESLIKAIEAAEQTLVAMEVGSVAAASDLGVSPPSVDVDQVPLEDGGAELGLFDVLESLNDAGSALPLATERALEDLRVFAEVVGESFSDHVGNGADLQKAGPMIAARVTAPAATVGESGVAFGRLISRIDAELRFFVGELNSFDVPELHATFEVQLNRIRESLEGGDAAVETIRQVRTYIKLAQSMSLSLRKSLAPALLGITAIENALNTTLTWKNIRAGQAG</sequence>
<protein>
    <recommendedName>
        <fullName evidence="1">TIR domain-containing protein</fullName>
    </recommendedName>
</protein>
<dbReference type="RefSeq" id="WP_203754269.1">
    <property type="nucleotide sequence ID" value="NZ_BONF01000043.1"/>
</dbReference>
<accession>A0A8J3JTU6</accession>
<proteinExistence type="predicted"/>
<keyword evidence="3" id="KW-1185">Reference proteome</keyword>
<dbReference type="InterPro" id="IPR035897">
    <property type="entry name" value="Toll_tir_struct_dom_sf"/>
</dbReference>
<dbReference type="InterPro" id="IPR000157">
    <property type="entry name" value="TIR_dom"/>
</dbReference>
<reference evidence="2 3" key="1">
    <citation type="submission" date="2021-01" db="EMBL/GenBank/DDBJ databases">
        <title>Whole genome shotgun sequence of Catellatospora bangladeshensis NBRC 107357.</title>
        <authorList>
            <person name="Komaki H."/>
            <person name="Tamura T."/>
        </authorList>
    </citation>
    <scope>NUCLEOTIDE SEQUENCE [LARGE SCALE GENOMIC DNA]</scope>
    <source>
        <strain evidence="2 3">NBRC 107357</strain>
    </source>
</reference>
<dbReference type="SUPFAM" id="SSF52200">
    <property type="entry name" value="Toll/Interleukin receptor TIR domain"/>
    <property type="match status" value="1"/>
</dbReference>
<evidence type="ECO:0000313" key="3">
    <source>
        <dbReference type="Proteomes" id="UP000601223"/>
    </source>
</evidence>
<dbReference type="EMBL" id="BONF01000043">
    <property type="protein sequence ID" value="GIF85050.1"/>
    <property type="molecule type" value="Genomic_DNA"/>
</dbReference>
<dbReference type="GO" id="GO:0007165">
    <property type="term" value="P:signal transduction"/>
    <property type="evidence" value="ECO:0007669"/>
    <property type="project" value="InterPro"/>
</dbReference>
<evidence type="ECO:0000259" key="1">
    <source>
        <dbReference type="SMART" id="SM00255"/>
    </source>
</evidence>
<evidence type="ECO:0000313" key="2">
    <source>
        <dbReference type="EMBL" id="GIF85050.1"/>
    </source>
</evidence>
<dbReference type="Pfam" id="PF13676">
    <property type="entry name" value="TIR_2"/>
    <property type="match status" value="1"/>
</dbReference>
<dbReference type="SMART" id="SM00255">
    <property type="entry name" value="TIR"/>
    <property type="match status" value="1"/>
</dbReference>
<gene>
    <name evidence="2" type="ORF">Cba03nite_63990</name>
</gene>
<feature type="domain" description="TIR" evidence="1">
    <location>
        <begin position="10"/>
        <end position="165"/>
    </location>
</feature>
<dbReference type="Proteomes" id="UP000601223">
    <property type="component" value="Unassembled WGS sequence"/>
</dbReference>
<name>A0A8J3JTU6_9ACTN</name>
<organism evidence="2 3">
    <name type="scientific">Catellatospora bangladeshensis</name>
    <dbReference type="NCBI Taxonomy" id="310355"/>
    <lineage>
        <taxon>Bacteria</taxon>
        <taxon>Bacillati</taxon>
        <taxon>Actinomycetota</taxon>
        <taxon>Actinomycetes</taxon>
        <taxon>Micromonosporales</taxon>
        <taxon>Micromonosporaceae</taxon>
        <taxon>Catellatospora</taxon>
    </lineage>
</organism>